<dbReference type="Gene3D" id="3.40.50.720">
    <property type="entry name" value="NAD(P)-binding Rossmann-like Domain"/>
    <property type="match status" value="1"/>
</dbReference>
<dbReference type="PANTHER" id="PTHR24320">
    <property type="entry name" value="RETINOL DEHYDROGENASE"/>
    <property type="match status" value="1"/>
</dbReference>
<dbReference type="AlphaFoldDB" id="A0A9P7YVX3"/>
<keyword evidence="2" id="KW-0521">NADP</keyword>
<dbReference type="PANTHER" id="PTHR24320:SF282">
    <property type="entry name" value="WW DOMAIN-CONTAINING OXIDOREDUCTASE"/>
    <property type="match status" value="1"/>
</dbReference>
<evidence type="ECO:0000256" key="2">
    <source>
        <dbReference type="ARBA" id="ARBA00022857"/>
    </source>
</evidence>
<name>A0A9P7YVX3_9HELO</name>
<dbReference type="Proteomes" id="UP000887226">
    <property type="component" value="Unassembled WGS sequence"/>
</dbReference>
<proteinExistence type="inferred from homology"/>
<evidence type="ECO:0008006" key="6">
    <source>
        <dbReference type="Google" id="ProtNLM"/>
    </source>
</evidence>
<comment type="caution">
    <text evidence="4">The sequence shown here is derived from an EMBL/GenBank/DDBJ whole genome shotgun (WGS) entry which is preliminary data.</text>
</comment>
<evidence type="ECO:0000313" key="5">
    <source>
        <dbReference type="Proteomes" id="UP000887226"/>
    </source>
</evidence>
<dbReference type="SUPFAM" id="SSF51735">
    <property type="entry name" value="NAD(P)-binding Rossmann-fold domains"/>
    <property type="match status" value="1"/>
</dbReference>
<keyword evidence="5" id="KW-1185">Reference proteome</keyword>
<dbReference type="EMBL" id="MU254344">
    <property type="protein sequence ID" value="KAG9240789.1"/>
    <property type="molecule type" value="Genomic_DNA"/>
</dbReference>
<reference evidence="4" key="1">
    <citation type="journal article" date="2021" name="IMA Fungus">
        <title>Genomic characterization of three marine fungi, including Emericellopsis atlantica sp. nov. with signatures of a generalist lifestyle and marine biomass degradation.</title>
        <authorList>
            <person name="Hagestad O.C."/>
            <person name="Hou L."/>
            <person name="Andersen J.H."/>
            <person name="Hansen E.H."/>
            <person name="Altermark B."/>
            <person name="Li C."/>
            <person name="Kuhnert E."/>
            <person name="Cox R.J."/>
            <person name="Crous P.W."/>
            <person name="Spatafora J.W."/>
            <person name="Lail K."/>
            <person name="Amirebrahimi M."/>
            <person name="Lipzen A."/>
            <person name="Pangilinan J."/>
            <person name="Andreopoulos W."/>
            <person name="Hayes R.D."/>
            <person name="Ng V."/>
            <person name="Grigoriev I.V."/>
            <person name="Jackson S.A."/>
            <person name="Sutton T.D.S."/>
            <person name="Dobson A.D.W."/>
            <person name="Rama T."/>
        </authorList>
    </citation>
    <scope>NUCLEOTIDE SEQUENCE</scope>
    <source>
        <strain evidence="4">TRa3180A</strain>
    </source>
</reference>
<sequence length="311" mass="34155">MYHNSRNSIPARLLLKLICPQLIDPPKCNIGLGKETTLQLSKHKPAHIYLSARTPPKGLAAIEDIKASFATPADCPPITFIKCDLASLPSVVEAAREFTSKEKRLDKLYLNAGVMALPPGVTEQGYEIQFGTNHLGHQLLTKLLLPTLLKTAEEGADVRVVTLSSAGHIGAWGISFDKLKSSMDSLFTSTGVRYAQSKLANILFAKELARRYPSITSVVIHPGVVKTELWVSMINWKGVGKIIPMIRDKFYTSVEDGAKNQLWAGTAEGVNTGTYYAPVGVTGQETRTGCNMELAKKLWDWTDKELEPYTL</sequence>
<gene>
    <name evidence="4" type="ORF">BJ878DRAFT_483524</name>
</gene>
<accession>A0A9P7YVX3</accession>
<comment type="similarity">
    <text evidence="1">Belongs to the short-chain dehydrogenases/reductases (SDR) family.</text>
</comment>
<dbReference type="InterPro" id="IPR002347">
    <property type="entry name" value="SDR_fam"/>
</dbReference>
<dbReference type="GO" id="GO:0016491">
    <property type="term" value="F:oxidoreductase activity"/>
    <property type="evidence" value="ECO:0007669"/>
    <property type="project" value="UniProtKB-KW"/>
</dbReference>
<evidence type="ECO:0000313" key="4">
    <source>
        <dbReference type="EMBL" id="KAG9240789.1"/>
    </source>
</evidence>
<evidence type="ECO:0000256" key="3">
    <source>
        <dbReference type="ARBA" id="ARBA00023002"/>
    </source>
</evidence>
<keyword evidence="3" id="KW-0560">Oxidoreductase</keyword>
<protein>
    <recommendedName>
        <fullName evidence="6">Protochlorophyllide reductase</fullName>
    </recommendedName>
</protein>
<dbReference type="InterPro" id="IPR036291">
    <property type="entry name" value="NAD(P)-bd_dom_sf"/>
</dbReference>
<organism evidence="4 5">
    <name type="scientific">Calycina marina</name>
    <dbReference type="NCBI Taxonomy" id="1763456"/>
    <lineage>
        <taxon>Eukaryota</taxon>
        <taxon>Fungi</taxon>
        <taxon>Dikarya</taxon>
        <taxon>Ascomycota</taxon>
        <taxon>Pezizomycotina</taxon>
        <taxon>Leotiomycetes</taxon>
        <taxon>Helotiales</taxon>
        <taxon>Pezizellaceae</taxon>
        <taxon>Calycina</taxon>
    </lineage>
</organism>
<evidence type="ECO:0000256" key="1">
    <source>
        <dbReference type="ARBA" id="ARBA00006484"/>
    </source>
</evidence>
<dbReference type="OrthoDB" id="191139at2759"/>
<dbReference type="Pfam" id="PF00106">
    <property type="entry name" value="adh_short"/>
    <property type="match status" value="1"/>
</dbReference>